<evidence type="ECO:0000256" key="7">
    <source>
        <dbReference type="ARBA" id="ARBA00022840"/>
    </source>
</evidence>
<dbReference type="SUPFAM" id="SSF56112">
    <property type="entry name" value="Protein kinase-like (PK-like)"/>
    <property type="match status" value="1"/>
</dbReference>
<dbReference type="InterPro" id="IPR017441">
    <property type="entry name" value="Protein_kinase_ATP_BS"/>
</dbReference>
<comment type="caution">
    <text evidence="13">The sequence shown here is derived from an EMBL/GenBank/DDBJ whole genome shotgun (WGS) entry which is preliminary data.</text>
</comment>
<feature type="domain" description="Protein kinase" evidence="12">
    <location>
        <begin position="216"/>
        <end position="512"/>
    </location>
</feature>
<keyword evidence="6" id="KW-0418">Kinase</keyword>
<evidence type="ECO:0000256" key="1">
    <source>
        <dbReference type="ARBA" id="ARBA00008867"/>
    </source>
</evidence>
<name>A0AAU9IXY3_9CILI</name>
<dbReference type="InterPro" id="IPR008271">
    <property type="entry name" value="Ser/Thr_kinase_AS"/>
</dbReference>
<feature type="binding site" evidence="11">
    <location>
        <position position="245"/>
    </location>
    <ligand>
        <name>ATP</name>
        <dbReference type="ChEBI" id="CHEBI:30616"/>
    </ligand>
</feature>
<dbReference type="GO" id="GO:0005737">
    <property type="term" value="C:cytoplasm"/>
    <property type="evidence" value="ECO:0007669"/>
    <property type="project" value="TreeGrafter"/>
</dbReference>
<dbReference type="CDD" id="cd14210">
    <property type="entry name" value="PKc_DYRK"/>
    <property type="match status" value="1"/>
</dbReference>
<comment type="similarity">
    <text evidence="1">Belongs to the protein kinase superfamily. CMGC Ser/Thr protein kinase family. MNB/DYRK subfamily.</text>
</comment>
<gene>
    <name evidence="13" type="ORF">BSTOLATCC_MIC8467</name>
</gene>
<keyword evidence="3" id="KW-0723">Serine/threonine-protein kinase</keyword>
<keyword evidence="7 11" id="KW-0067">ATP-binding</keyword>
<dbReference type="InterPro" id="IPR042521">
    <property type="entry name" value="DYRK"/>
</dbReference>
<evidence type="ECO:0000256" key="8">
    <source>
        <dbReference type="ARBA" id="ARBA00049003"/>
    </source>
</evidence>
<dbReference type="GO" id="GO:0005856">
    <property type="term" value="C:cytoskeleton"/>
    <property type="evidence" value="ECO:0007669"/>
    <property type="project" value="TreeGrafter"/>
</dbReference>
<comment type="catalytic activity">
    <reaction evidence="8">
        <text>L-seryl-[protein] + ATP = O-phospho-L-seryl-[protein] + ADP + H(+)</text>
        <dbReference type="Rhea" id="RHEA:17989"/>
        <dbReference type="Rhea" id="RHEA-COMP:9863"/>
        <dbReference type="Rhea" id="RHEA-COMP:11604"/>
        <dbReference type="ChEBI" id="CHEBI:15378"/>
        <dbReference type="ChEBI" id="CHEBI:29999"/>
        <dbReference type="ChEBI" id="CHEBI:30616"/>
        <dbReference type="ChEBI" id="CHEBI:83421"/>
        <dbReference type="ChEBI" id="CHEBI:456216"/>
        <dbReference type="EC" id="2.7.12.1"/>
    </reaction>
</comment>
<dbReference type="EC" id="2.7.12.1" evidence="2"/>
<reference evidence="13" key="1">
    <citation type="submission" date="2021-09" db="EMBL/GenBank/DDBJ databases">
        <authorList>
            <consortium name="AG Swart"/>
            <person name="Singh M."/>
            <person name="Singh A."/>
            <person name="Seah K."/>
            <person name="Emmerich C."/>
        </authorList>
    </citation>
    <scope>NUCLEOTIDE SEQUENCE</scope>
    <source>
        <strain evidence="13">ATCC30299</strain>
    </source>
</reference>
<dbReference type="GO" id="GO:0004674">
    <property type="term" value="F:protein serine/threonine kinase activity"/>
    <property type="evidence" value="ECO:0007669"/>
    <property type="project" value="UniProtKB-KW"/>
</dbReference>
<dbReference type="InterPro" id="IPR050494">
    <property type="entry name" value="Ser_Thr_dual-spec_kinase"/>
</dbReference>
<dbReference type="PROSITE" id="PS50011">
    <property type="entry name" value="PROTEIN_KINASE_DOM"/>
    <property type="match status" value="1"/>
</dbReference>
<accession>A0AAU9IXY3</accession>
<dbReference type="SMART" id="SM00220">
    <property type="entry name" value="S_TKc"/>
    <property type="match status" value="1"/>
</dbReference>
<dbReference type="Proteomes" id="UP001162131">
    <property type="component" value="Unassembled WGS sequence"/>
</dbReference>
<dbReference type="Pfam" id="PF00069">
    <property type="entry name" value="Pkinase"/>
    <property type="match status" value="1"/>
</dbReference>
<dbReference type="PANTHER" id="PTHR24058">
    <property type="entry name" value="DUAL SPECIFICITY PROTEIN KINASE"/>
    <property type="match status" value="1"/>
</dbReference>
<dbReference type="GO" id="GO:0004712">
    <property type="term" value="F:protein serine/threonine/tyrosine kinase activity"/>
    <property type="evidence" value="ECO:0007669"/>
    <property type="project" value="UniProtKB-EC"/>
</dbReference>
<evidence type="ECO:0000256" key="10">
    <source>
        <dbReference type="ARBA" id="ARBA00051680"/>
    </source>
</evidence>
<evidence type="ECO:0000256" key="6">
    <source>
        <dbReference type="ARBA" id="ARBA00022777"/>
    </source>
</evidence>
<dbReference type="InterPro" id="IPR000719">
    <property type="entry name" value="Prot_kinase_dom"/>
</dbReference>
<evidence type="ECO:0000256" key="5">
    <source>
        <dbReference type="ARBA" id="ARBA00022741"/>
    </source>
</evidence>
<keyword evidence="5 11" id="KW-0547">Nucleotide-binding</keyword>
<dbReference type="PROSITE" id="PS00108">
    <property type="entry name" value="PROTEIN_KINASE_ST"/>
    <property type="match status" value="1"/>
</dbReference>
<evidence type="ECO:0000256" key="2">
    <source>
        <dbReference type="ARBA" id="ARBA00013203"/>
    </source>
</evidence>
<evidence type="ECO:0000259" key="12">
    <source>
        <dbReference type="PROSITE" id="PS50011"/>
    </source>
</evidence>
<dbReference type="Gene3D" id="3.30.10.30">
    <property type="entry name" value="DYRK"/>
    <property type="match status" value="1"/>
</dbReference>
<organism evidence="13 14">
    <name type="scientific">Blepharisma stoltei</name>
    <dbReference type="NCBI Taxonomy" id="1481888"/>
    <lineage>
        <taxon>Eukaryota</taxon>
        <taxon>Sar</taxon>
        <taxon>Alveolata</taxon>
        <taxon>Ciliophora</taxon>
        <taxon>Postciliodesmatophora</taxon>
        <taxon>Heterotrichea</taxon>
        <taxon>Heterotrichida</taxon>
        <taxon>Blepharismidae</taxon>
        <taxon>Blepharisma</taxon>
    </lineage>
</organism>
<dbReference type="AlphaFoldDB" id="A0AAU9IXY3"/>
<dbReference type="EMBL" id="CAJZBQ010000010">
    <property type="protein sequence ID" value="CAG9313193.1"/>
    <property type="molecule type" value="Genomic_DNA"/>
</dbReference>
<protein>
    <recommendedName>
        <fullName evidence="2">dual-specificity kinase</fullName>
        <ecNumber evidence="2">2.7.12.1</ecNumber>
    </recommendedName>
</protein>
<dbReference type="Gene3D" id="1.10.510.10">
    <property type="entry name" value="Transferase(Phosphotransferase) domain 1"/>
    <property type="match status" value="1"/>
</dbReference>
<dbReference type="PANTHER" id="PTHR24058:SF22">
    <property type="entry name" value="DUAL SPECIFICITY TYROSINE-PHOSPHORYLATION-REGULATED KINASE 4"/>
    <property type="match status" value="1"/>
</dbReference>
<dbReference type="GO" id="GO:0005524">
    <property type="term" value="F:ATP binding"/>
    <property type="evidence" value="ECO:0007669"/>
    <property type="project" value="UniProtKB-UniRule"/>
</dbReference>
<evidence type="ECO:0000256" key="3">
    <source>
        <dbReference type="ARBA" id="ARBA00022527"/>
    </source>
</evidence>
<proteinExistence type="inferred from homology"/>
<evidence type="ECO:0000313" key="14">
    <source>
        <dbReference type="Proteomes" id="UP001162131"/>
    </source>
</evidence>
<dbReference type="InterPro" id="IPR011009">
    <property type="entry name" value="Kinase-like_dom_sf"/>
</dbReference>
<comment type="catalytic activity">
    <reaction evidence="9">
        <text>L-threonyl-[protein] + ATP = O-phospho-L-threonyl-[protein] + ADP + H(+)</text>
        <dbReference type="Rhea" id="RHEA:46608"/>
        <dbReference type="Rhea" id="RHEA-COMP:11060"/>
        <dbReference type="Rhea" id="RHEA-COMP:11605"/>
        <dbReference type="ChEBI" id="CHEBI:15378"/>
        <dbReference type="ChEBI" id="CHEBI:30013"/>
        <dbReference type="ChEBI" id="CHEBI:30616"/>
        <dbReference type="ChEBI" id="CHEBI:61977"/>
        <dbReference type="ChEBI" id="CHEBI:456216"/>
        <dbReference type="EC" id="2.7.12.1"/>
    </reaction>
</comment>
<evidence type="ECO:0000256" key="4">
    <source>
        <dbReference type="ARBA" id="ARBA00022679"/>
    </source>
</evidence>
<keyword evidence="14" id="KW-1185">Reference proteome</keyword>
<dbReference type="PROSITE" id="PS00107">
    <property type="entry name" value="PROTEIN_KINASE_ATP"/>
    <property type="match status" value="1"/>
</dbReference>
<sequence length="553" mass="63346">MLLIFVISTKNQNMSFDSYPTSRTQRLIAAYGINQNITFQSSSKRVPFNTRQKIYMDLSKNQLSPKRNFKQVSNRKPPLAQIPELPIKDLTNQSMNLSSSSKRVFESLLSHRASKPINISFNTPTNSSGTLKKNGFSTQRAFKISMQDINFPISAHECLKLLSQFLTDQERAEILEYQEIYYVGDEVSKLKNFNKKYDDEKGNYKISIGDHIAYRYEIIERLGKGSFGQVIKCIDHKSGEIIALKIIKNKKRFKAQGLVEVKVLNLLNIHDKEDNANIVRMKDSFSFRSHLCLTFELLSLNLYEFLKLNSLEGLSSSLVRRFAIQILESLKYIKSLSVIHCDLKPENILLKSPTQSAIKLIDFGSSCLANERIYTYIQSRFYRAPEIMLGIPYTHGIDMWSFGCIIAELYTGHPLFPGESEHEQMARIMEVLGLPPQNLLELSSRKGIFFDEEGDPYIVPNSKGKVRYPGATPLQSRIGLHDNGFLEFLERSLQWDPEVRMTPEEALNHPWILQSNKNGLANKSRPVSNRRKGRSFLSEDFTSSTFRMNVSNC</sequence>
<dbReference type="Gene3D" id="3.30.200.20">
    <property type="entry name" value="Phosphorylase Kinase, domain 1"/>
    <property type="match status" value="1"/>
</dbReference>
<dbReference type="FunFam" id="1.10.510.10:FF:000624">
    <property type="entry name" value="Mitogen-activated protein kinase"/>
    <property type="match status" value="1"/>
</dbReference>
<keyword evidence="4" id="KW-0808">Transferase</keyword>
<evidence type="ECO:0000313" key="13">
    <source>
        <dbReference type="EMBL" id="CAG9313193.1"/>
    </source>
</evidence>
<evidence type="ECO:0000256" key="9">
    <source>
        <dbReference type="ARBA" id="ARBA00049308"/>
    </source>
</evidence>
<comment type="catalytic activity">
    <reaction evidence="10">
        <text>L-tyrosyl-[protein] + ATP = O-phospho-L-tyrosyl-[protein] + ADP + H(+)</text>
        <dbReference type="Rhea" id="RHEA:10596"/>
        <dbReference type="Rhea" id="RHEA-COMP:10136"/>
        <dbReference type="Rhea" id="RHEA-COMP:20101"/>
        <dbReference type="ChEBI" id="CHEBI:15378"/>
        <dbReference type="ChEBI" id="CHEBI:30616"/>
        <dbReference type="ChEBI" id="CHEBI:46858"/>
        <dbReference type="ChEBI" id="CHEBI:61978"/>
        <dbReference type="ChEBI" id="CHEBI:456216"/>
        <dbReference type="EC" id="2.7.12.1"/>
    </reaction>
</comment>
<evidence type="ECO:0000256" key="11">
    <source>
        <dbReference type="PROSITE-ProRule" id="PRU10141"/>
    </source>
</evidence>